<gene>
    <name evidence="3" type="ORF">FKV24_017530</name>
</gene>
<dbReference type="GO" id="GO:0016020">
    <property type="term" value="C:membrane"/>
    <property type="evidence" value="ECO:0007669"/>
    <property type="project" value="UniProtKB-UniRule"/>
</dbReference>
<proteinExistence type="predicted"/>
<dbReference type="RefSeq" id="WP_141483303.1">
    <property type="nucleotide sequence ID" value="NZ_VICD02000313.1"/>
</dbReference>
<dbReference type="InterPro" id="IPR036737">
    <property type="entry name" value="OmpA-like_sf"/>
</dbReference>
<dbReference type="SUPFAM" id="SSF103088">
    <property type="entry name" value="OmpA-like"/>
    <property type="match status" value="1"/>
</dbReference>
<dbReference type="InterPro" id="IPR006665">
    <property type="entry name" value="OmpA-like"/>
</dbReference>
<dbReference type="CDD" id="cd07185">
    <property type="entry name" value="OmpA_C-like"/>
    <property type="match status" value="1"/>
</dbReference>
<evidence type="ECO:0000256" key="1">
    <source>
        <dbReference type="SAM" id="MobiDB-lite"/>
    </source>
</evidence>
<dbReference type="Proteomes" id="UP000320431">
    <property type="component" value="Unassembled WGS sequence"/>
</dbReference>
<evidence type="ECO:0000313" key="3">
    <source>
        <dbReference type="EMBL" id="KAB8164379.1"/>
    </source>
</evidence>
<dbReference type="PROSITE" id="PS51257">
    <property type="entry name" value="PROKAR_LIPOPROTEIN"/>
    <property type="match status" value="1"/>
</dbReference>
<dbReference type="AlphaFoldDB" id="A0A508A5I6"/>
<feature type="signal peptide" evidence="2">
    <location>
        <begin position="1"/>
        <end position="19"/>
    </location>
</feature>
<comment type="caution">
    <text evidence="3">The sequence shown here is derived from an EMBL/GenBank/DDBJ whole genome shotgun (WGS) entry which is preliminary data.</text>
</comment>
<protein>
    <submittedName>
        <fullName evidence="3">OmpA family protein</fullName>
    </submittedName>
</protein>
<name>A0A508A5I6_9GAMM</name>
<dbReference type="PANTHER" id="PTHR30329:SF21">
    <property type="entry name" value="LIPOPROTEIN YIAD-RELATED"/>
    <property type="match status" value="1"/>
</dbReference>
<sequence>MRERLFLVFLAMAVISACAISSPLQSVPASSRQGYFSDPGDFWGVNFKPGQPVSGGALLESVAGPCDQDALENDLELLKRMPPDIPLRVLGFTDSEECSALQCYELSLRRAQVLNDWLLSRGVPKSRLSAPMGLGSERPVGDNRMEDGRAQNRRAYISYEDVP</sequence>
<feature type="chain" id="PRO_5043826006" evidence="2">
    <location>
        <begin position="20"/>
        <end position="163"/>
    </location>
</feature>
<evidence type="ECO:0000313" key="4">
    <source>
        <dbReference type="Proteomes" id="UP000320431"/>
    </source>
</evidence>
<organism evidence="3 4">
    <name type="scientific">Marilutibacter maris</name>
    <dbReference type="NCBI Taxonomy" id="1605891"/>
    <lineage>
        <taxon>Bacteria</taxon>
        <taxon>Pseudomonadati</taxon>
        <taxon>Pseudomonadota</taxon>
        <taxon>Gammaproteobacteria</taxon>
        <taxon>Lysobacterales</taxon>
        <taxon>Lysobacteraceae</taxon>
        <taxon>Marilutibacter</taxon>
    </lineage>
</organism>
<feature type="compositionally biased region" description="Basic and acidic residues" evidence="1">
    <location>
        <begin position="139"/>
        <end position="150"/>
    </location>
</feature>
<accession>A0A508A5I6</accession>
<feature type="region of interest" description="Disordered" evidence="1">
    <location>
        <begin position="130"/>
        <end position="153"/>
    </location>
</feature>
<reference evidence="3 4" key="1">
    <citation type="submission" date="2019-10" db="EMBL/GenBank/DDBJ databases">
        <title>Lysobacter alkalisoli sp. nov., isolated from saline-alkaline soil.</title>
        <authorList>
            <person name="Sun J.-Q."/>
        </authorList>
    </citation>
    <scope>NUCLEOTIDE SEQUENCE [LARGE SCALE GENOMIC DNA]</scope>
    <source>
        <strain evidence="3 4">KCTC 42381</strain>
    </source>
</reference>
<dbReference type="InterPro" id="IPR050330">
    <property type="entry name" value="Bact_OuterMem_StrucFunc"/>
</dbReference>
<keyword evidence="2" id="KW-0732">Signal</keyword>
<dbReference type="Pfam" id="PF00691">
    <property type="entry name" value="OmpA"/>
    <property type="match status" value="1"/>
</dbReference>
<dbReference type="EMBL" id="VICD02000313">
    <property type="protein sequence ID" value="KAB8164379.1"/>
    <property type="molecule type" value="Genomic_DNA"/>
</dbReference>
<dbReference type="PROSITE" id="PS51123">
    <property type="entry name" value="OMPA_2"/>
    <property type="match status" value="1"/>
</dbReference>
<evidence type="ECO:0000256" key="2">
    <source>
        <dbReference type="SAM" id="SignalP"/>
    </source>
</evidence>
<dbReference type="Gene3D" id="3.30.1330.60">
    <property type="entry name" value="OmpA-like domain"/>
    <property type="match status" value="1"/>
</dbReference>
<dbReference type="PANTHER" id="PTHR30329">
    <property type="entry name" value="STATOR ELEMENT OF FLAGELLAR MOTOR COMPLEX"/>
    <property type="match status" value="1"/>
</dbReference>